<feature type="coiled-coil region" evidence="1">
    <location>
        <begin position="433"/>
        <end position="467"/>
    </location>
</feature>
<organism evidence="4 5">
    <name type="scientific">Candidatus Blautia pullistercoris</name>
    <dbReference type="NCBI Taxonomy" id="2838499"/>
    <lineage>
        <taxon>Bacteria</taxon>
        <taxon>Bacillati</taxon>
        <taxon>Bacillota</taxon>
        <taxon>Clostridia</taxon>
        <taxon>Lachnospirales</taxon>
        <taxon>Lachnospiraceae</taxon>
        <taxon>Blautia</taxon>
    </lineage>
</organism>
<feature type="domain" description="MobA/VirD2-like nuclease" evidence="3">
    <location>
        <begin position="3"/>
        <end position="103"/>
    </location>
</feature>
<reference evidence="4" key="2">
    <citation type="submission" date="2021-04" db="EMBL/GenBank/DDBJ databases">
        <authorList>
            <person name="Gilroy R."/>
        </authorList>
    </citation>
    <scope>NUCLEOTIDE SEQUENCE</scope>
    <source>
        <strain evidence="4">ChiHjej12B11-1927</strain>
    </source>
</reference>
<accession>A0A9D1VKA4</accession>
<feature type="region of interest" description="Disordered" evidence="2">
    <location>
        <begin position="484"/>
        <end position="504"/>
    </location>
</feature>
<evidence type="ECO:0000313" key="5">
    <source>
        <dbReference type="Proteomes" id="UP000824230"/>
    </source>
</evidence>
<protein>
    <submittedName>
        <fullName evidence="4">Relaxase/mobilization nuclease domain-containing protein</fullName>
    </submittedName>
</protein>
<comment type="caution">
    <text evidence="4">The sequence shown here is derived from an EMBL/GenBank/DDBJ whole genome shotgun (WGS) entry which is preliminary data.</text>
</comment>
<evidence type="ECO:0000313" key="4">
    <source>
        <dbReference type="EMBL" id="HIX36955.1"/>
    </source>
</evidence>
<sequence length="504" mass="58373">MDGLNCNPDTFDIECRMTNEAFKKNRRRNELKSHHYIISFDPADVSECGLTGKRAQELCLEFAKKNFPGYQAVVVTHTDGGNHSGNIHTHIVINSVRKNAVARQNYMDKPNEEKAGYKHRSTNRFLEHLKKEVMAMCEREGLHQVDLLSPAPEKVTEAEFRAITRGQKKLEQINQEIVQKGLKPTATTFQTKKDFLRKAIDECSGSARNFKEFQSLLLENYNISVILQRGRYRYLHPDRDLRITEKALGTDYGMEHLEKRFLQNDNGIQPEHRTTTHHSVHGDYHKDPTAIFYYRTHLRLVVDLQTNVKAMQSEAYARKVKITNLQQMANTLIYIQEHGYDTRENLSRIISEASAKLNEAQESLDELSAELKTLNSQIHYTGQYFSSKGTYTEFIRSRSKKKFRSEHASELQAYEQARDWLKSFYTDGKMLSMKSLKSRKQNLQDKISSQKQALQELRSRCTELETVSYNVDAILDRTAMETEKVPIQSAAHHNSQKERKEESL</sequence>
<dbReference type="EMBL" id="DXFG01000069">
    <property type="protein sequence ID" value="HIX36955.1"/>
    <property type="molecule type" value="Genomic_DNA"/>
</dbReference>
<keyword evidence="1" id="KW-0175">Coiled coil</keyword>
<proteinExistence type="predicted"/>
<evidence type="ECO:0000256" key="2">
    <source>
        <dbReference type="SAM" id="MobiDB-lite"/>
    </source>
</evidence>
<evidence type="ECO:0000256" key="1">
    <source>
        <dbReference type="SAM" id="Coils"/>
    </source>
</evidence>
<feature type="compositionally biased region" description="Basic and acidic residues" evidence="2">
    <location>
        <begin position="495"/>
        <end position="504"/>
    </location>
</feature>
<reference evidence="4" key="1">
    <citation type="journal article" date="2021" name="PeerJ">
        <title>Extensive microbial diversity within the chicken gut microbiome revealed by metagenomics and culture.</title>
        <authorList>
            <person name="Gilroy R."/>
            <person name="Ravi A."/>
            <person name="Getino M."/>
            <person name="Pursley I."/>
            <person name="Horton D.L."/>
            <person name="Alikhan N.F."/>
            <person name="Baker D."/>
            <person name="Gharbi K."/>
            <person name="Hall N."/>
            <person name="Watson M."/>
            <person name="Adriaenssens E.M."/>
            <person name="Foster-Nyarko E."/>
            <person name="Jarju S."/>
            <person name="Secka A."/>
            <person name="Antonio M."/>
            <person name="Oren A."/>
            <person name="Chaudhuri R.R."/>
            <person name="La Ragione R."/>
            <person name="Hildebrand F."/>
            <person name="Pallen M.J."/>
        </authorList>
    </citation>
    <scope>NUCLEOTIDE SEQUENCE</scope>
    <source>
        <strain evidence="4">ChiHjej12B11-1927</strain>
    </source>
</reference>
<dbReference type="InterPro" id="IPR005094">
    <property type="entry name" value="Endonuclease_MobA/VirD2"/>
</dbReference>
<name>A0A9D1VKA4_9FIRM</name>
<dbReference type="Proteomes" id="UP000824230">
    <property type="component" value="Unassembled WGS sequence"/>
</dbReference>
<dbReference type="Pfam" id="PF03432">
    <property type="entry name" value="Relaxase"/>
    <property type="match status" value="1"/>
</dbReference>
<feature type="coiled-coil region" evidence="1">
    <location>
        <begin position="343"/>
        <end position="377"/>
    </location>
</feature>
<evidence type="ECO:0000259" key="3">
    <source>
        <dbReference type="Pfam" id="PF03432"/>
    </source>
</evidence>
<gene>
    <name evidence="4" type="ORF">H9738_03670</name>
</gene>
<dbReference type="AlphaFoldDB" id="A0A9D1VKA4"/>